<gene>
    <name evidence="5" type="ORF">SU32_13310</name>
</gene>
<comment type="similarity">
    <text evidence="3">Belongs to the Nudix hydrolase family.</text>
</comment>
<dbReference type="PANTHER" id="PTHR43046:SF2">
    <property type="entry name" value="8-OXO-DGTP DIPHOSPHATASE-RELATED"/>
    <property type="match status" value="1"/>
</dbReference>
<dbReference type="EMBL" id="JXMU01000020">
    <property type="protein sequence ID" value="KPB00527.1"/>
    <property type="molecule type" value="Genomic_DNA"/>
</dbReference>
<comment type="cofactor">
    <cofactor evidence="1">
        <name>Mg(2+)</name>
        <dbReference type="ChEBI" id="CHEBI:18420"/>
    </cofactor>
</comment>
<accession>A0A0M9GLC9</accession>
<dbReference type="PRINTS" id="PR00502">
    <property type="entry name" value="NUDIXFAMILY"/>
</dbReference>
<organism evidence="5 6">
    <name type="scientific">Ahrensia marina</name>
    <dbReference type="NCBI Taxonomy" id="1514904"/>
    <lineage>
        <taxon>Bacteria</taxon>
        <taxon>Pseudomonadati</taxon>
        <taxon>Pseudomonadota</taxon>
        <taxon>Alphaproteobacteria</taxon>
        <taxon>Hyphomicrobiales</taxon>
        <taxon>Ahrensiaceae</taxon>
        <taxon>Ahrensia</taxon>
    </lineage>
</organism>
<dbReference type="InterPro" id="IPR015797">
    <property type="entry name" value="NUDIX_hydrolase-like_dom_sf"/>
</dbReference>
<evidence type="ECO:0000313" key="6">
    <source>
        <dbReference type="Proteomes" id="UP000038011"/>
    </source>
</evidence>
<evidence type="ECO:0000256" key="2">
    <source>
        <dbReference type="ARBA" id="ARBA00022801"/>
    </source>
</evidence>
<dbReference type="Pfam" id="PF00293">
    <property type="entry name" value="NUDIX"/>
    <property type="match status" value="1"/>
</dbReference>
<dbReference type="PROSITE" id="PS00893">
    <property type="entry name" value="NUDIX_BOX"/>
    <property type="match status" value="1"/>
</dbReference>
<dbReference type="CDD" id="cd04680">
    <property type="entry name" value="NUDIX_Hydrolase"/>
    <property type="match status" value="1"/>
</dbReference>
<evidence type="ECO:0000313" key="5">
    <source>
        <dbReference type="EMBL" id="KPB00527.1"/>
    </source>
</evidence>
<proteinExistence type="inferred from homology"/>
<dbReference type="GO" id="GO:0016787">
    <property type="term" value="F:hydrolase activity"/>
    <property type="evidence" value="ECO:0007669"/>
    <property type="project" value="UniProtKB-KW"/>
</dbReference>
<dbReference type="Gene3D" id="3.90.79.10">
    <property type="entry name" value="Nucleoside Triphosphate Pyrophosphohydrolase"/>
    <property type="match status" value="1"/>
</dbReference>
<reference evidence="5 6" key="1">
    <citation type="submission" date="2015-01" db="EMBL/GenBank/DDBJ databases">
        <title>Ahrensia donghaiensis sp. nov., a novel dimethylsulphoniopropionate-cleavage bacterium isolated from seawater and emended descriptions of the genus Ahrensia and Ahrensia kielensis.</title>
        <authorList>
            <person name="Liu J."/>
        </authorList>
    </citation>
    <scope>NUCLEOTIDE SEQUENCE [LARGE SCALE GENOMIC DNA]</scope>
    <source>
        <strain evidence="5 6">LZD062</strain>
    </source>
</reference>
<dbReference type="InterPro" id="IPR000086">
    <property type="entry name" value="NUDIX_hydrolase_dom"/>
</dbReference>
<evidence type="ECO:0000256" key="3">
    <source>
        <dbReference type="RuleBase" id="RU003476"/>
    </source>
</evidence>
<dbReference type="InterPro" id="IPR020476">
    <property type="entry name" value="Nudix_hydrolase"/>
</dbReference>
<keyword evidence="6" id="KW-1185">Reference proteome</keyword>
<dbReference type="PATRIC" id="fig|1514904.3.peg.1794"/>
<dbReference type="RefSeq" id="WP_053999929.1">
    <property type="nucleotide sequence ID" value="NZ_JXMU01000020.1"/>
</dbReference>
<dbReference type="AlphaFoldDB" id="A0A0M9GLC9"/>
<dbReference type="InterPro" id="IPR020084">
    <property type="entry name" value="NUDIX_hydrolase_CS"/>
</dbReference>
<dbReference type="Proteomes" id="UP000038011">
    <property type="component" value="Unassembled WGS sequence"/>
</dbReference>
<dbReference type="PANTHER" id="PTHR43046">
    <property type="entry name" value="GDP-MANNOSE MANNOSYL HYDROLASE"/>
    <property type="match status" value="1"/>
</dbReference>
<feature type="domain" description="Nudix hydrolase" evidence="4">
    <location>
        <begin position="17"/>
        <end position="145"/>
    </location>
</feature>
<dbReference type="STRING" id="1514904.SU32_13310"/>
<protein>
    <submittedName>
        <fullName evidence="5">NUDIX hydrolase</fullName>
    </submittedName>
</protein>
<dbReference type="SUPFAM" id="SSF55811">
    <property type="entry name" value="Nudix"/>
    <property type="match status" value="1"/>
</dbReference>
<name>A0A0M9GLC9_9HYPH</name>
<keyword evidence="2 3" id="KW-0378">Hydrolase</keyword>
<comment type="caution">
    <text evidence="5">The sequence shown here is derived from an EMBL/GenBank/DDBJ whole genome shotgun (WGS) entry which is preliminary data.</text>
</comment>
<dbReference type="PROSITE" id="PS51462">
    <property type="entry name" value="NUDIX"/>
    <property type="match status" value="1"/>
</dbReference>
<evidence type="ECO:0000259" key="4">
    <source>
        <dbReference type="PROSITE" id="PS51462"/>
    </source>
</evidence>
<evidence type="ECO:0000256" key="1">
    <source>
        <dbReference type="ARBA" id="ARBA00001946"/>
    </source>
</evidence>
<sequence length="149" mass="16765">MSIKTQLYHIWFLLSRPMTLGVRAVVIDDQNRVLLVRHTYVNGWHFPGGGVDSGETCQDAVLRELEEETGLSAREAGRLFGLYLNRKVTKRDHVAVYIFSNFSGNLKKQAGEIAELGWFAPNDLPAETTQGVRDRLAEITKGAAISKYW</sequence>